<name>A0A3M7PUW0_BRAPC</name>
<dbReference type="Proteomes" id="UP000276133">
    <property type="component" value="Unassembled WGS sequence"/>
</dbReference>
<evidence type="ECO:0000313" key="2">
    <source>
        <dbReference type="Proteomes" id="UP000276133"/>
    </source>
</evidence>
<keyword evidence="2" id="KW-1185">Reference proteome</keyword>
<reference evidence="1 2" key="1">
    <citation type="journal article" date="2018" name="Sci. Rep.">
        <title>Genomic signatures of local adaptation to the degree of environmental predictability in rotifers.</title>
        <authorList>
            <person name="Franch-Gras L."/>
            <person name="Hahn C."/>
            <person name="Garcia-Roger E.M."/>
            <person name="Carmona M.J."/>
            <person name="Serra M."/>
            <person name="Gomez A."/>
        </authorList>
    </citation>
    <scope>NUCLEOTIDE SEQUENCE [LARGE SCALE GENOMIC DNA]</scope>
    <source>
        <strain evidence="1">HYR1</strain>
    </source>
</reference>
<gene>
    <name evidence="1" type="ORF">BpHYR1_011169</name>
</gene>
<accession>A0A3M7PUW0</accession>
<comment type="caution">
    <text evidence="1">The sequence shown here is derived from an EMBL/GenBank/DDBJ whole genome shotgun (WGS) entry which is preliminary data.</text>
</comment>
<proteinExistence type="predicted"/>
<evidence type="ECO:0000313" key="1">
    <source>
        <dbReference type="EMBL" id="RNA02860.1"/>
    </source>
</evidence>
<dbReference type="EMBL" id="REGN01008738">
    <property type="protein sequence ID" value="RNA02860.1"/>
    <property type="molecule type" value="Genomic_DNA"/>
</dbReference>
<sequence>MHFFKYTESCGPLFLLFSENTKYIDMNTRLPMYVDRGMIAAHDLLYSARRSDRPAQTLLDRIASEAISQDRFANKKIKKKSISMKRILILRGRRFLNEKNEEKKEE</sequence>
<protein>
    <submittedName>
        <fullName evidence="1">Uncharacterized protein</fullName>
    </submittedName>
</protein>
<dbReference type="AlphaFoldDB" id="A0A3M7PUW0"/>
<organism evidence="1 2">
    <name type="scientific">Brachionus plicatilis</name>
    <name type="common">Marine rotifer</name>
    <name type="synonym">Brachionus muelleri</name>
    <dbReference type="NCBI Taxonomy" id="10195"/>
    <lineage>
        <taxon>Eukaryota</taxon>
        <taxon>Metazoa</taxon>
        <taxon>Spiralia</taxon>
        <taxon>Gnathifera</taxon>
        <taxon>Rotifera</taxon>
        <taxon>Eurotatoria</taxon>
        <taxon>Monogononta</taxon>
        <taxon>Pseudotrocha</taxon>
        <taxon>Ploima</taxon>
        <taxon>Brachionidae</taxon>
        <taxon>Brachionus</taxon>
    </lineage>
</organism>